<proteinExistence type="inferred from homology"/>
<dbReference type="Gene3D" id="3.40.630.10">
    <property type="entry name" value="Zn peptidases"/>
    <property type="match status" value="1"/>
</dbReference>
<keyword evidence="12" id="KW-1185">Reference proteome</keyword>
<dbReference type="GO" id="GO:0008237">
    <property type="term" value="F:metallopeptidase activity"/>
    <property type="evidence" value="ECO:0007669"/>
    <property type="project" value="UniProtKB-KW"/>
</dbReference>
<evidence type="ECO:0000256" key="4">
    <source>
        <dbReference type="ARBA" id="ARBA00022670"/>
    </source>
</evidence>
<dbReference type="PRINTS" id="PR00932">
    <property type="entry name" value="AMINO1PTASE"/>
</dbReference>
<evidence type="ECO:0000256" key="1">
    <source>
        <dbReference type="ARBA" id="ARBA00001947"/>
    </source>
</evidence>
<comment type="similarity">
    <text evidence="2 9">Belongs to the peptidase M18 family.</text>
</comment>
<dbReference type="InterPro" id="IPR001948">
    <property type="entry name" value="Peptidase_M18"/>
</dbReference>
<organism evidence="11 12">
    <name type="scientific">Alkaliphilus pronyensis</name>
    <dbReference type="NCBI Taxonomy" id="1482732"/>
    <lineage>
        <taxon>Bacteria</taxon>
        <taxon>Bacillati</taxon>
        <taxon>Bacillota</taxon>
        <taxon>Clostridia</taxon>
        <taxon>Peptostreptococcales</taxon>
        <taxon>Natronincolaceae</taxon>
        <taxon>Alkaliphilus</taxon>
    </lineage>
</organism>
<accession>A0A6I0F383</accession>
<dbReference type="CDD" id="cd05659">
    <property type="entry name" value="M18_API"/>
    <property type="match status" value="1"/>
</dbReference>
<evidence type="ECO:0000256" key="3">
    <source>
        <dbReference type="ARBA" id="ARBA00022438"/>
    </source>
</evidence>
<dbReference type="PANTHER" id="PTHR28570">
    <property type="entry name" value="ASPARTYL AMINOPEPTIDASE"/>
    <property type="match status" value="1"/>
</dbReference>
<dbReference type="GO" id="GO:0004177">
    <property type="term" value="F:aminopeptidase activity"/>
    <property type="evidence" value="ECO:0007669"/>
    <property type="project" value="UniProtKB-KW"/>
</dbReference>
<evidence type="ECO:0000256" key="2">
    <source>
        <dbReference type="ARBA" id="ARBA00008290"/>
    </source>
</evidence>
<dbReference type="Gene3D" id="2.30.250.10">
    <property type="entry name" value="Aminopeptidase i, Domain 2"/>
    <property type="match status" value="1"/>
</dbReference>
<evidence type="ECO:0000313" key="11">
    <source>
        <dbReference type="EMBL" id="KAB3532866.1"/>
    </source>
</evidence>
<dbReference type="GO" id="GO:0005737">
    <property type="term" value="C:cytoplasm"/>
    <property type="evidence" value="ECO:0007669"/>
    <property type="project" value="UniProtKB-ARBA"/>
</dbReference>
<dbReference type="SUPFAM" id="SSF53187">
    <property type="entry name" value="Zn-dependent exopeptidases"/>
    <property type="match status" value="1"/>
</dbReference>
<comment type="caution">
    <text evidence="11">The sequence shown here is derived from an EMBL/GenBank/DDBJ whole genome shotgun (WGS) entry which is preliminary data.</text>
</comment>
<evidence type="ECO:0000256" key="10">
    <source>
        <dbReference type="RuleBase" id="RU004387"/>
    </source>
</evidence>
<dbReference type="GO" id="GO:0006508">
    <property type="term" value="P:proteolysis"/>
    <property type="evidence" value="ECO:0007669"/>
    <property type="project" value="UniProtKB-KW"/>
</dbReference>
<keyword evidence="5 9" id="KW-0479">Metal-binding</keyword>
<dbReference type="OrthoDB" id="89722at2"/>
<keyword evidence="3 9" id="KW-0031">Aminopeptidase</keyword>
<name>A0A6I0F383_9FIRM</name>
<dbReference type="Pfam" id="PF02127">
    <property type="entry name" value="Peptidase_M18"/>
    <property type="match status" value="1"/>
</dbReference>
<evidence type="ECO:0000256" key="5">
    <source>
        <dbReference type="ARBA" id="ARBA00022723"/>
    </source>
</evidence>
<dbReference type="GO" id="GO:0008270">
    <property type="term" value="F:zinc ion binding"/>
    <property type="evidence" value="ECO:0007669"/>
    <property type="project" value="InterPro"/>
</dbReference>
<dbReference type="InterPro" id="IPR023358">
    <property type="entry name" value="Peptidase_M18_dom2"/>
</dbReference>
<gene>
    <name evidence="11" type="ORF">F8154_11295</name>
</gene>
<keyword evidence="4 9" id="KW-0645">Protease</keyword>
<sequence>MTIEEQGKKLQEKLTKEFKNAWEQIKDGEIEEVFSFGEAYKGFMNNGKTERECVDEIVRLAKENGFINLEDAIAMGEVKAGDKIYSVNRNKSVALFILGQQDIENGGMLIVGSHLDAPRLDLKGNPLYEEEGLALLKTHYYGGIKKYQWVATPLALHGVIFKNDGEKVSIKIGEDENDPVFYITDLLPHLASDQMKKTMADGVTGEGLNILIGNIPYSGKDLGEKVKLNILNILHEKYGIVEEDFTVAEIEAVPAGKARDVGLDRSMIAAHGHDDRVCSYAALKAVLEIENPTKTVVGLFVDKEEVGSMGNTGMESMFFENVVAELLELQGRSSHLSIRRAFKNTKVLSGDVTAAYDPTYPEVLDRRNASFLGKGVTITKYTGVRGKGGCNDANAEFLAEVRKIFNDHEVVWQVGELGKVDQGGGGTIAYILANYGAEVVDCGTPMLSMHAPLELISKIDLYMTYKAYKAFYLSGSTNTSD</sequence>
<evidence type="ECO:0000256" key="9">
    <source>
        <dbReference type="RuleBase" id="RU004386"/>
    </source>
</evidence>
<dbReference type="RefSeq" id="WP_151861723.1">
    <property type="nucleotide sequence ID" value="NZ_WBZC01000045.1"/>
</dbReference>
<dbReference type="EMBL" id="WBZC01000045">
    <property type="protein sequence ID" value="KAB3532866.1"/>
    <property type="molecule type" value="Genomic_DNA"/>
</dbReference>
<keyword evidence="7 9" id="KW-0862">Zinc</keyword>
<evidence type="ECO:0000256" key="7">
    <source>
        <dbReference type="ARBA" id="ARBA00022833"/>
    </source>
</evidence>
<evidence type="ECO:0000256" key="8">
    <source>
        <dbReference type="ARBA" id="ARBA00023049"/>
    </source>
</evidence>
<dbReference type="EC" id="3.4.11.-" evidence="10"/>
<dbReference type="Proteomes" id="UP000432715">
    <property type="component" value="Unassembled WGS sequence"/>
</dbReference>
<dbReference type="SUPFAM" id="SSF101821">
    <property type="entry name" value="Aminopeptidase/glucanase lid domain"/>
    <property type="match status" value="1"/>
</dbReference>
<keyword evidence="8 9" id="KW-0482">Metalloprotease</keyword>
<reference evidence="11 12" key="1">
    <citation type="submission" date="2019-10" db="EMBL/GenBank/DDBJ databases">
        <title>Alkaliphilus serpentinus sp. nov. and Alkaliphilus pronyensis sp. nov., two novel anaerobic alkaliphilic species isolated from the serpentinized-hosted hydrothermal field of the Prony Bay (New Caledonia).</title>
        <authorList>
            <person name="Postec A."/>
        </authorList>
    </citation>
    <scope>NUCLEOTIDE SEQUENCE [LARGE SCALE GENOMIC DNA]</scope>
    <source>
        <strain evidence="11 12">LacV</strain>
    </source>
</reference>
<protein>
    <recommendedName>
        <fullName evidence="10">M18 family aminopeptidase</fullName>
        <ecNumber evidence="10">3.4.11.-</ecNumber>
    </recommendedName>
</protein>
<dbReference type="NCBIfam" id="NF002600">
    <property type="entry name" value="PRK02256.1"/>
    <property type="match status" value="1"/>
</dbReference>
<dbReference type="AlphaFoldDB" id="A0A6I0F383"/>
<comment type="cofactor">
    <cofactor evidence="1 10">
        <name>Zn(2+)</name>
        <dbReference type="ChEBI" id="CHEBI:29105"/>
    </cofactor>
</comment>
<keyword evidence="6 9" id="KW-0378">Hydrolase</keyword>
<dbReference type="FunFam" id="2.30.250.10:FF:000006">
    <property type="entry name" value="Probable M18 family aminopeptidase 1"/>
    <property type="match status" value="1"/>
</dbReference>
<evidence type="ECO:0000256" key="6">
    <source>
        <dbReference type="ARBA" id="ARBA00022801"/>
    </source>
</evidence>
<dbReference type="PANTHER" id="PTHR28570:SF2">
    <property type="entry name" value="M18 FAMILY AMINOPEPTIDASE 1-RELATED"/>
    <property type="match status" value="1"/>
</dbReference>
<evidence type="ECO:0000313" key="12">
    <source>
        <dbReference type="Proteomes" id="UP000432715"/>
    </source>
</evidence>